<evidence type="ECO:0000256" key="5">
    <source>
        <dbReference type="ARBA" id="ARBA00022989"/>
    </source>
</evidence>
<comment type="similarity">
    <text evidence="2 7">Belongs to the ExbD/TolR family.</text>
</comment>
<dbReference type="InterPro" id="IPR003400">
    <property type="entry name" value="ExbD"/>
</dbReference>
<reference evidence="9 10" key="1">
    <citation type="submission" date="2024-08" db="EMBL/GenBank/DDBJ databases">
        <authorList>
            <person name="Lu H."/>
        </authorList>
    </citation>
    <scope>NUCLEOTIDE SEQUENCE [LARGE SCALE GENOMIC DNA]</scope>
    <source>
        <strain evidence="9 10">BYS180W</strain>
    </source>
</reference>
<comment type="caution">
    <text evidence="9">The sequence shown here is derived from an EMBL/GenBank/DDBJ whole genome shotgun (WGS) entry which is preliminary data.</text>
</comment>
<dbReference type="PANTHER" id="PTHR30558">
    <property type="entry name" value="EXBD MEMBRANE COMPONENT OF PMF-DRIVEN MACROMOLECULE IMPORT SYSTEM"/>
    <property type="match status" value="1"/>
</dbReference>
<comment type="subcellular location">
    <subcellularLocation>
        <location evidence="1">Cell membrane</location>
        <topology evidence="1">Single-pass membrane protein</topology>
    </subcellularLocation>
    <subcellularLocation>
        <location evidence="7">Cell membrane</location>
        <topology evidence="7">Single-pass type II membrane protein</topology>
    </subcellularLocation>
</comment>
<sequence length="128" mass="14070">MSEVNMTPLIDVMLVLMVIFMVAAPLLNHALRLELPQSAAAQPSQAKRFIALSMQADGSLYLDGLQLQAQPLQQRLQTLGQASPDMEVRLRADQAVPYGRVTELVGWCQSAGLRRIAFVTQAPQDSRP</sequence>
<keyword evidence="3" id="KW-1003">Cell membrane</keyword>
<dbReference type="EMBL" id="JBIGHZ010000002">
    <property type="protein sequence ID" value="MFG6447947.1"/>
    <property type="molecule type" value="Genomic_DNA"/>
</dbReference>
<keyword evidence="5 8" id="KW-1133">Transmembrane helix</keyword>
<dbReference type="Gene3D" id="3.30.420.270">
    <property type="match status" value="1"/>
</dbReference>
<evidence type="ECO:0000256" key="2">
    <source>
        <dbReference type="ARBA" id="ARBA00005811"/>
    </source>
</evidence>
<evidence type="ECO:0000256" key="4">
    <source>
        <dbReference type="ARBA" id="ARBA00022692"/>
    </source>
</evidence>
<keyword evidence="7" id="KW-0653">Protein transport</keyword>
<keyword evidence="4 7" id="KW-0812">Transmembrane</keyword>
<evidence type="ECO:0000256" key="8">
    <source>
        <dbReference type="SAM" id="Phobius"/>
    </source>
</evidence>
<keyword evidence="10" id="KW-1185">Reference proteome</keyword>
<proteinExistence type="inferred from homology"/>
<organism evidence="9 10">
    <name type="scientific">Roseateles rivi</name>
    <dbReference type="NCBI Taxonomy" id="3299028"/>
    <lineage>
        <taxon>Bacteria</taxon>
        <taxon>Pseudomonadati</taxon>
        <taxon>Pseudomonadota</taxon>
        <taxon>Betaproteobacteria</taxon>
        <taxon>Burkholderiales</taxon>
        <taxon>Sphaerotilaceae</taxon>
        <taxon>Roseateles</taxon>
    </lineage>
</organism>
<gene>
    <name evidence="9" type="ORF">ACG0Z6_06760</name>
</gene>
<accession>A0ABW7FUE2</accession>
<dbReference type="RefSeq" id="WP_394459772.1">
    <property type="nucleotide sequence ID" value="NZ_JBIGHZ010000002.1"/>
</dbReference>
<evidence type="ECO:0000256" key="7">
    <source>
        <dbReference type="RuleBase" id="RU003879"/>
    </source>
</evidence>
<keyword evidence="7" id="KW-0813">Transport</keyword>
<name>A0ABW7FUE2_9BURK</name>
<protein>
    <submittedName>
        <fullName evidence="9">ExbD/TolR family protein</fullName>
    </submittedName>
</protein>
<feature type="transmembrane region" description="Helical" evidence="8">
    <location>
        <begin position="6"/>
        <end position="27"/>
    </location>
</feature>
<keyword evidence="6 8" id="KW-0472">Membrane</keyword>
<evidence type="ECO:0000313" key="9">
    <source>
        <dbReference type="EMBL" id="MFG6447947.1"/>
    </source>
</evidence>
<evidence type="ECO:0000256" key="3">
    <source>
        <dbReference type="ARBA" id="ARBA00022475"/>
    </source>
</evidence>
<dbReference type="PANTHER" id="PTHR30558:SF7">
    <property type="entry name" value="TOL-PAL SYSTEM PROTEIN TOLR"/>
    <property type="match status" value="1"/>
</dbReference>
<dbReference type="Proteomes" id="UP001606099">
    <property type="component" value="Unassembled WGS sequence"/>
</dbReference>
<evidence type="ECO:0000256" key="6">
    <source>
        <dbReference type="ARBA" id="ARBA00023136"/>
    </source>
</evidence>
<evidence type="ECO:0000313" key="10">
    <source>
        <dbReference type="Proteomes" id="UP001606099"/>
    </source>
</evidence>
<evidence type="ECO:0000256" key="1">
    <source>
        <dbReference type="ARBA" id="ARBA00004162"/>
    </source>
</evidence>
<dbReference type="Pfam" id="PF02472">
    <property type="entry name" value="ExbD"/>
    <property type="match status" value="1"/>
</dbReference>